<dbReference type="EMBL" id="CP053381">
    <property type="protein sequence ID" value="QTP55430.1"/>
    <property type="molecule type" value="Genomic_DNA"/>
</dbReference>
<gene>
    <name evidence="1" type="ORF">HNO51_12505</name>
</gene>
<reference evidence="1 2" key="1">
    <citation type="journal article" date="2021" name="Front. Microbiol.">
        <title>Aerobic Denitrification and Heterotrophic Sulfur Oxidation in the Genus Halomonas Revealed by Six Novel Species Characterizations and Genome-Based Analysis.</title>
        <authorList>
            <person name="Wang L."/>
            <person name="Shao Z."/>
        </authorList>
    </citation>
    <scope>NUCLEOTIDE SEQUENCE [LARGE SCALE GENOMIC DNA]</scope>
    <source>
        <strain evidence="1 2">MCCC 1A11059</strain>
    </source>
</reference>
<evidence type="ECO:0000313" key="1">
    <source>
        <dbReference type="EMBL" id="QTP55430.1"/>
    </source>
</evidence>
<accession>A0ABX7W5K9</accession>
<proteinExistence type="predicted"/>
<dbReference type="Proteomes" id="UP000671868">
    <property type="component" value="Chromosome"/>
</dbReference>
<keyword evidence="2" id="KW-1185">Reference proteome</keyword>
<name>A0ABX7W5K9_9GAMM</name>
<organism evidence="1 2">
    <name type="scientific">Billgrantia sulfidoxydans</name>
    <dbReference type="NCBI Taxonomy" id="2733484"/>
    <lineage>
        <taxon>Bacteria</taxon>
        <taxon>Pseudomonadati</taxon>
        <taxon>Pseudomonadota</taxon>
        <taxon>Gammaproteobacteria</taxon>
        <taxon>Oceanospirillales</taxon>
        <taxon>Halomonadaceae</taxon>
        <taxon>Billgrantia</taxon>
    </lineage>
</organism>
<dbReference type="RefSeq" id="WP_209537582.1">
    <property type="nucleotide sequence ID" value="NZ_CP053381.1"/>
</dbReference>
<evidence type="ECO:0000313" key="2">
    <source>
        <dbReference type="Proteomes" id="UP000671868"/>
    </source>
</evidence>
<protein>
    <submittedName>
        <fullName evidence="1">Uncharacterized protein</fullName>
    </submittedName>
</protein>
<sequence length="240" mass="26253">MKLSPDVALIVAKQELARHFRRYGDLETADSIEYGSSVPASERLFDGQESFVKSLAWSTGIEIEDSCGESWSPSTAHLMPGTANHEAATEADKRGALTFTVSDKGRLAWLVSESSQRQVSYRACEYLLSKLLEQRSEIPTELVEFGAKALRREVSQPAEQGGGAGKKDIADACIVLAIHNISSFYDIPPTGNDEPATGQPHNAAHYVALAANISTSKARGLWKESRTANGRKRYLKVRRT</sequence>